<reference evidence="3" key="1">
    <citation type="submission" date="2020-06" db="EMBL/GenBank/DDBJ databases">
        <authorList>
            <consortium name="Plant Systems Biology data submission"/>
        </authorList>
    </citation>
    <scope>NUCLEOTIDE SEQUENCE</scope>
    <source>
        <strain evidence="3">D6</strain>
    </source>
</reference>
<evidence type="ECO:0000256" key="1">
    <source>
        <dbReference type="SAM" id="MobiDB-lite"/>
    </source>
</evidence>
<accession>A0A9N8HAX8</accession>
<evidence type="ECO:0000313" key="3">
    <source>
        <dbReference type="EMBL" id="CAB9508223.1"/>
    </source>
</evidence>
<dbReference type="GO" id="GO:0032259">
    <property type="term" value="P:methylation"/>
    <property type="evidence" value="ECO:0007669"/>
    <property type="project" value="UniProtKB-KW"/>
</dbReference>
<dbReference type="GO" id="GO:0016197">
    <property type="term" value="P:endosomal transport"/>
    <property type="evidence" value="ECO:0007669"/>
    <property type="project" value="TreeGrafter"/>
</dbReference>
<dbReference type="GO" id="GO:0005886">
    <property type="term" value="C:plasma membrane"/>
    <property type="evidence" value="ECO:0007669"/>
    <property type="project" value="TreeGrafter"/>
</dbReference>
<dbReference type="Proteomes" id="UP001153069">
    <property type="component" value="Unassembled WGS sequence"/>
</dbReference>
<dbReference type="GO" id="GO:0005789">
    <property type="term" value="C:endoplasmic reticulum membrane"/>
    <property type="evidence" value="ECO:0007669"/>
    <property type="project" value="TreeGrafter"/>
</dbReference>
<feature type="region of interest" description="Disordered" evidence="1">
    <location>
        <begin position="22"/>
        <end position="41"/>
    </location>
</feature>
<dbReference type="InterPro" id="IPR006342">
    <property type="entry name" value="FkbM_mtfrase"/>
</dbReference>
<dbReference type="GO" id="GO:0008168">
    <property type="term" value="F:methyltransferase activity"/>
    <property type="evidence" value="ECO:0007669"/>
    <property type="project" value="UniProtKB-KW"/>
</dbReference>
<organism evidence="3 4">
    <name type="scientific">Seminavis robusta</name>
    <dbReference type="NCBI Taxonomy" id="568900"/>
    <lineage>
        <taxon>Eukaryota</taxon>
        <taxon>Sar</taxon>
        <taxon>Stramenopiles</taxon>
        <taxon>Ochrophyta</taxon>
        <taxon>Bacillariophyta</taxon>
        <taxon>Bacillariophyceae</taxon>
        <taxon>Bacillariophycidae</taxon>
        <taxon>Naviculales</taxon>
        <taxon>Naviculaceae</taxon>
        <taxon>Seminavis</taxon>
    </lineage>
</organism>
<dbReference type="EMBL" id="CAICTM010000337">
    <property type="protein sequence ID" value="CAB9508223.1"/>
    <property type="molecule type" value="Genomic_DNA"/>
</dbReference>
<dbReference type="PANTHER" id="PTHR34009:SF2">
    <property type="entry name" value="PROTEIN STAR"/>
    <property type="match status" value="1"/>
</dbReference>
<keyword evidence="3" id="KW-0489">Methyltransferase</keyword>
<sequence>MSLLRSVSDYYSSRDQRVMQVVETPPSTSSQEEQPLVPSRNNDGWHSIDVFYGNVSHLDARSPPPAFHGRTPAAIQEWYGQAQQDRIVYELLNKKKRGYFLDLAANDARTYSNTFALERHHNWTGLCFEPNPQYWHDLSYRSCQVVAAVVGRHRMEEVKFRFQTGVLGGIVDDRFDVKTTNDEKLYPNEPPTLKYTVPLLEILQRYKAPRIIDYLSLDVEGAEEYIMEIFPLEDYQVHVMTIERPSERLQTFLKQHGFGMVQKITRWGETLWAHESFLRAQRQQEQKRQ</sequence>
<name>A0A9N8HAX8_9STRA</name>
<dbReference type="GO" id="GO:0031902">
    <property type="term" value="C:late endosome membrane"/>
    <property type="evidence" value="ECO:0007669"/>
    <property type="project" value="TreeGrafter"/>
</dbReference>
<dbReference type="OrthoDB" id="6352234at2759"/>
<dbReference type="InterPro" id="IPR029063">
    <property type="entry name" value="SAM-dependent_MTases_sf"/>
</dbReference>
<dbReference type="PANTHER" id="PTHR34009">
    <property type="entry name" value="PROTEIN STAR"/>
    <property type="match status" value="1"/>
</dbReference>
<dbReference type="Pfam" id="PF05050">
    <property type="entry name" value="Methyltransf_21"/>
    <property type="match status" value="1"/>
</dbReference>
<gene>
    <name evidence="3" type="ORF">SEMRO_338_G120840.1</name>
</gene>
<dbReference type="GO" id="GO:0006888">
    <property type="term" value="P:endoplasmic reticulum to Golgi vesicle-mediated transport"/>
    <property type="evidence" value="ECO:0007669"/>
    <property type="project" value="TreeGrafter"/>
</dbReference>
<evidence type="ECO:0000313" key="4">
    <source>
        <dbReference type="Proteomes" id="UP001153069"/>
    </source>
</evidence>
<keyword evidence="3" id="KW-0808">Transferase</keyword>
<dbReference type="AlphaFoldDB" id="A0A9N8HAX8"/>
<dbReference type="GO" id="GO:0005794">
    <property type="term" value="C:Golgi apparatus"/>
    <property type="evidence" value="ECO:0007669"/>
    <property type="project" value="TreeGrafter"/>
</dbReference>
<dbReference type="InterPro" id="IPR053202">
    <property type="entry name" value="EGF_Rcpt_Signaling_Reg"/>
</dbReference>
<protein>
    <submittedName>
        <fullName evidence="3">Inherit from NOG: Methyltransferase FkbM</fullName>
    </submittedName>
</protein>
<feature type="domain" description="Methyltransferase FkbM" evidence="2">
    <location>
        <begin position="102"/>
        <end position="244"/>
    </location>
</feature>
<feature type="compositionally biased region" description="Polar residues" evidence="1">
    <location>
        <begin position="25"/>
        <end position="41"/>
    </location>
</feature>
<keyword evidence="4" id="KW-1185">Reference proteome</keyword>
<proteinExistence type="predicted"/>
<comment type="caution">
    <text evidence="3">The sequence shown here is derived from an EMBL/GenBank/DDBJ whole genome shotgun (WGS) entry which is preliminary data.</text>
</comment>
<evidence type="ECO:0000259" key="2">
    <source>
        <dbReference type="Pfam" id="PF05050"/>
    </source>
</evidence>
<dbReference type="Gene3D" id="3.40.50.150">
    <property type="entry name" value="Vaccinia Virus protein VP39"/>
    <property type="match status" value="1"/>
</dbReference>